<dbReference type="EMBL" id="CADCXU010002504">
    <property type="protein sequence ID" value="CAA9994758.1"/>
    <property type="molecule type" value="Genomic_DNA"/>
</dbReference>
<organism evidence="2 3">
    <name type="scientific">Nesidiocoris tenuis</name>
    <dbReference type="NCBI Taxonomy" id="355587"/>
    <lineage>
        <taxon>Eukaryota</taxon>
        <taxon>Metazoa</taxon>
        <taxon>Ecdysozoa</taxon>
        <taxon>Arthropoda</taxon>
        <taxon>Hexapoda</taxon>
        <taxon>Insecta</taxon>
        <taxon>Pterygota</taxon>
        <taxon>Neoptera</taxon>
        <taxon>Paraneoptera</taxon>
        <taxon>Hemiptera</taxon>
        <taxon>Heteroptera</taxon>
        <taxon>Panheteroptera</taxon>
        <taxon>Cimicomorpha</taxon>
        <taxon>Miridae</taxon>
        <taxon>Dicyphina</taxon>
        <taxon>Nesidiocoris</taxon>
    </lineage>
</organism>
<dbReference type="Proteomes" id="UP000479000">
    <property type="component" value="Unassembled WGS sequence"/>
</dbReference>
<keyword evidence="3" id="KW-1185">Reference proteome</keyword>
<feature type="signal peptide" evidence="1">
    <location>
        <begin position="1"/>
        <end position="21"/>
    </location>
</feature>
<feature type="non-terminal residue" evidence="2">
    <location>
        <position position="1"/>
    </location>
</feature>
<protein>
    <recommendedName>
        <fullName evidence="4">Secreted protein</fullName>
    </recommendedName>
</protein>
<dbReference type="AlphaFoldDB" id="A0A6H5FYK5"/>
<name>A0A6H5FYK5_9HEMI</name>
<evidence type="ECO:0000313" key="3">
    <source>
        <dbReference type="Proteomes" id="UP000479000"/>
    </source>
</evidence>
<evidence type="ECO:0000256" key="1">
    <source>
        <dbReference type="SAM" id="SignalP"/>
    </source>
</evidence>
<keyword evidence="1" id="KW-0732">Signal</keyword>
<proteinExistence type="predicted"/>
<reference evidence="2 3" key="1">
    <citation type="submission" date="2020-02" db="EMBL/GenBank/DDBJ databases">
        <authorList>
            <person name="Ferguson B K."/>
        </authorList>
    </citation>
    <scope>NUCLEOTIDE SEQUENCE [LARGE SCALE GENOMIC DNA]</scope>
</reference>
<gene>
    <name evidence="2" type="ORF">NTEN_LOCUS1574</name>
</gene>
<evidence type="ECO:0000313" key="2">
    <source>
        <dbReference type="EMBL" id="CAA9994758.1"/>
    </source>
</evidence>
<sequence>CGRTTLVVFWVVAGYIARAASTLIGTESASGPKFSSPAQRGKPFSYDVRICPEAFFCSSGSV</sequence>
<evidence type="ECO:0008006" key="4">
    <source>
        <dbReference type="Google" id="ProtNLM"/>
    </source>
</evidence>
<feature type="chain" id="PRO_5026244806" description="Secreted protein" evidence="1">
    <location>
        <begin position="22"/>
        <end position="62"/>
    </location>
</feature>
<accession>A0A6H5FYK5</accession>